<feature type="compositionally biased region" description="Pro residues" evidence="1">
    <location>
        <begin position="150"/>
        <end position="179"/>
    </location>
</feature>
<feature type="compositionally biased region" description="Polar residues" evidence="1">
    <location>
        <begin position="194"/>
        <end position="203"/>
    </location>
</feature>
<organism evidence="2 3">
    <name type="scientific">Mustela putorius furo</name>
    <name type="common">European domestic ferret</name>
    <name type="synonym">Mustela furo</name>
    <dbReference type="NCBI Taxonomy" id="9669"/>
    <lineage>
        <taxon>Eukaryota</taxon>
        <taxon>Metazoa</taxon>
        <taxon>Chordata</taxon>
        <taxon>Craniata</taxon>
        <taxon>Vertebrata</taxon>
        <taxon>Euteleostomi</taxon>
        <taxon>Mammalia</taxon>
        <taxon>Eutheria</taxon>
        <taxon>Laurasiatheria</taxon>
        <taxon>Carnivora</taxon>
        <taxon>Caniformia</taxon>
        <taxon>Musteloidea</taxon>
        <taxon>Mustelidae</taxon>
        <taxon>Mustelinae</taxon>
        <taxon>Mustela</taxon>
    </lineage>
</organism>
<proteinExistence type="predicted"/>
<feature type="compositionally biased region" description="Low complexity" evidence="1">
    <location>
        <begin position="138"/>
        <end position="149"/>
    </location>
</feature>
<sequence length="203" mass="21213">MPCTRPSRKHVRVRHFLLFSSLNPRCSAGSLGTGVWGVPASSVSDEDTWDSDVRSLVLSSSPCAVTQCCPLSLPPDLASSAQHLPGAGVHFGISHMAHGGRGRRELPLSTASPGAAFPAEEPPWCCSPASGSLPESTARSSRSSRWPARASPPPPGPRALPRRPPPPPLPWSGLRPPPASAGQPGSRRPAPLQVHSSIYTPAA</sequence>
<name>A0A8U0V4Z0_MUSPF</name>
<dbReference type="Proteomes" id="UP000000715">
    <property type="component" value="Unplaced"/>
</dbReference>
<accession>A0A8U0V4Z0</accession>
<evidence type="ECO:0000313" key="3">
    <source>
        <dbReference type="RefSeq" id="XP_044938109.1"/>
    </source>
</evidence>
<evidence type="ECO:0000256" key="1">
    <source>
        <dbReference type="SAM" id="MobiDB-lite"/>
    </source>
</evidence>
<gene>
    <name evidence="3" type="primary">LOC123392622</name>
</gene>
<feature type="region of interest" description="Disordered" evidence="1">
    <location>
        <begin position="98"/>
        <end position="203"/>
    </location>
</feature>
<keyword evidence="2" id="KW-1185">Reference proteome</keyword>
<dbReference type="AlphaFoldDB" id="A0A8U0V4Z0"/>
<protein>
    <submittedName>
        <fullName evidence="3">Splicing factor 3B subunit 4-like isoform X2</fullName>
    </submittedName>
</protein>
<reference evidence="3" key="1">
    <citation type="submission" date="2025-08" db="UniProtKB">
        <authorList>
            <consortium name="RefSeq"/>
        </authorList>
    </citation>
    <scope>IDENTIFICATION</scope>
    <source>
        <tissue evidence="3">Brain</tissue>
    </source>
</reference>
<dbReference type="RefSeq" id="XP_044938109.1">
    <property type="nucleotide sequence ID" value="XM_045082174.1"/>
</dbReference>
<evidence type="ECO:0000313" key="2">
    <source>
        <dbReference type="Proteomes" id="UP000000715"/>
    </source>
</evidence>
<dbReference type="GeneID" id="123392622"/>